<dbReference type="EMBL" id="FQ790317">
    <property type="protein sequence ID" value="CCD34806.1"/>
    <property type="molecule type" value="Genomic_DNA"/>
</dbReference>
<protein>
    <submittedName>
        <fullName evidence="2">Uncharacterized protein</fullName>
    </submittedName>
</protein>
<evidence type="ECO:0000256" key="1">
    <source>
        <dbReference type="SAM" id="MobiDB-lite"/>
    </source>
</evidence>
<proteinExistence type="predicted"/>
<gene>
    <name evidence="2" type="ORF">BofuT4_P098650.1</name>
</gene>
<sequence>MHTGISIGIGPVFPSKTQSARDSLDGESQYRTTPHALTTSEYRTILELS</sequence>
<evidence type="ECO:0000313" key="3">
    <source>
        <dbReference type="Proteomes" id="UP000008177"/>
    </source>
</evidence>
<feature type="region of interest" description="Disordered" evidence="1">
    <location>
        <begin position="1"/>
        <end position="36"/>
    </location>
</feature>
<dbReference type="InParanoid" id="G2YCH7"/>
<evidence type="ECO:0000313" key="2">
    <source>
        <dbReference type="EMBL" id="CCD34806.1"/>
    </source>
</evidence>
<dbReference type="AlphaFoldDB" id="G2YCH7"/>
<accession>G2YCH7</accession>
<dbReference type="HOGENOM" id="CLU_3142879_0_0_1"/>
<dbReference type="Proteomes" id="UP000008177">
    <property type="component" value="Unplaced contigs"/>
</dbReference>
<name>G2YCH7_BOTF4</name>
<reference evidence="3" key="1">
    <citation type="journal article" date="2011" name="PLoS Genet.">
        <title>Genomic analysis of the necrotrophic fungal pathogens Sclerotinia sclerotiorum and Botrytis cinerea.</title>
        <authorList>
            <person name="Amselem J."/>
            <person name="Cuomo C.A."/>
            <person name="van Kan J.A."/>
            <person name="Viaud M."/>
            <person name="Benito E.P."/>
            <person name="Couloux A."/>
            <person name="Coutinho P.M."/>
            <person name="de Vries R.P."/>
            <person name="Dyer P.S."/>
            <person name="Fillinger S."/>
            <person name="Fournier E."/>
            <person name="Gout L."/>
            <person name="Hahn M."/>
            <person name="Kohn L."/>
            <person name="Lapalu N."/>
            <person name="Plummer K.M."/>
            <person name="Pradier J.M."/>
            <person name="Quevillon E."/>
            <person name="Sharon A."/>
            <person name="Simon A."/>
            <person name="ten Have A."/>
            <person name="Tudzynski B."/>
            <person name="Tudzynski P."/>
            <person name="Wincker P."/>
            <person name="Andrew M."/>
            <person name="Anthouard V."/>
            <person name="Beever R.E."/>
            <person name="Beffa R."/>
            <person name="Benoit I."/>
            <person name="Bouzid O."/>
            <person name="Brault B."/>
            <person name="Chen Z."/>
            <person name="Choquer M."/>
            <person name="Collemare J."/>
            <person name="Cotton P."/>
            <person name="Danchin E.G."/>
            <person name="Da Silva C."/>
            <person name="Gautier A."/>
            <person name="Giraud C."/>
            <person name="Giraud T."/>
            <person name="Gonzalez C."/>
            <person name="Grossetete S."/>
            <person name="Guldener U."/>
            <person name="Henrissat B."/>
            <person name="Howlett B.J."/>
            <person name="Kodira C."/>
            <person name="Kretschmer M."/>
            <person name="Lappartient A."/>
            <person name="Leroch M."/>
            <person name="Levis C."/>
            <person name="Mauceli E."/>
            <person name="Neuveglise C."/>
            <person name="Oeser B."/>
            <person name="Pearson M."/>
            <person name="Poulain J."/>
            <person name="Poussereau N."/>
            <person name="Quesneville H."/>
            <person name="Rascle C."/>
            <person name="Schumacher J."/>
            <person name="Segurens B."/>
            <person name="Sexton A."/>
            <person name="Silva E."/>
            <person name="Sirven C."/>
            <person name="Soanes D.M."/>
            <person name="Talbot N.J."/>
            <person name="Templeton M."/>
            <person name="Yandava C."/>
            <person name="Yarden O."/>
            <person name="Zeng Q."/>
            <person name="Rollins J.A."/>
            <person name="Lebrun M.H."/>
            <person name="Dickman M."/>
        </authorList>
    </citation>
    <scope>NUCLEOTIDE SEQUENCE [LARGE SCALE GENOMIC DNA]</scope>
    <source>
        <strain evidence="3">T4</strain>
    </source>
</reference>
<organism evidence="2 3">
    <name type="scientific">Botryotinia fuckeliana (strain T4)</name>
    <name type="common">Noble rot fungus</name>
    <name type="synonym">Botrytis cinerea</name>
    <dbReference type="NCBI Taxonomy" id="999810"/>
    <lineage>
        <taxon>Eukaryota</taxon>
        <taxon>Fungi</taxon>
        <taxon>Dikarya</taxon>
        <taxon>Ascomycota</taxon>
        <taxon>Pezizomycotina</taxon>
        <taxon>Leotiomycetes</taxon>
        <taxon>Helotiales</taxon>
        <taxon>Sclerotiniaceae</taxon>
        <taxon>Botrytis</taxon>
    </lineage>
</organism>